<keyword evidence="3" id="KW-1185">Reference proteome</keyword>
<dbReference type="EMBL" id="JAATIQ010000806">
    <property type="protein sequence ID" value="KAF4347449.1"/>
    <property type="molecule type" value="Genomic_DNA"/>
</dbReference>
<dbReference type="EMBL" id="JAATIQ010000806">
    <property type="protein sequence ID" value="KAF4347448.1"/>
    <property type="molecule type" value="Genomic_DNA"/>
</dbReference>
<proteinExistence type="predicted"/>
<dbReference type="AlphaFoldDB" id="A0A7J6DPA6"/>
<reference evidence="2 3" key="1">
    <citation type="journal article" date="2020" name="bioRxiv">
        <title>Sequence and annotation of 42 cannabis genomes reveals extensive copy number variation in cannabinoid synthesis and pathogen resistance genes.</title>
        <authorList>
            <person name="Mckernan K.J."/>
            <person name="Helbert Y."/>
            <person name="Kane L.T."/>
            <person name="Ebling H."/>
            <person name="Zhang L."/>
            <person name="Liu B."/>
            <person name="Eaton Z."/>
            <person name="Mclaughlin S."/>
            <person name="Kingan S."/>
            <person name="Baybayan P."/>
            <person name="Concepcion G."/>
            <person name="Jordan M."/>
            <person name="Riva A."/>
            <person name="Barbazuk W."/>
            <person name="Harkins T."/>
        </authorList>
    </citation>
    <scope>NUCLEOTIDE SEQUENCE [LARGE SCALE GENOMIC DNA]</scope>
    <source>
        <strain evidence="3">cv. Jamaican Lion 4</strain>
        <strain evidence="2">Father</strain>
        <tissue evidence="2">Leaf</tissue>
    </source>
</reference>
<feature type="non-terminal residue" evidence="2">
    <location>
        <position position="36"/>
    </location>
</feature>
<gene>
    <name evidence="1" type="ORF">G4B88_021444</name>
    <name evidence="2" type="ORF">G4B88_021445</name>
</gene>
<accession>A0A7J6DPA6</accession>
<protein>
    <submittedName>
        <fullName evidence="2">Uncharacterized protein</fullName>
    </submittedName>
</protein>
<evidence type="ECO:0000313" key="3">
    <source>
        <dbReference type="Proteomes" id="UP000583929"/>
    </source>
</evidence>
<dbReference type="Proteomes" id="UP000583929">
    <property type="component" value="Unassembled WGS sequence"/>
</dbReference>
<evidence type="ECO:0000313" key="1">
    <source>
        <dbReference type="EMBL" id="KAF4347448.1"/>
    </source>
</evidence>
<evidence type="ECO:0000313" key="2">
    <source>
        <dbReference type="EMBL" id="KAF4347449.1"/>
    </source>
</evidence>
<sequence>MGMNDEGNSDRRWGLVVGVAIGRWGSRICVAHSQTM</sequence>
<organism evidence="2 3">
    <name type="scientific">Cannabis sativa</name>
    <name type="common">Hemp</name>
    <name type="synonym">Marijuana</name>
    <dbReference type="NCBI Taxonomy" id="3483"/>
    <lineage>
        <taxon>Eukaryota</taxon>
        <taxon>Viridiplantae</taxon>
        <taxon>Streptophyta</taxon>
        <taxon>Embryophyta</taxon>
        <taxon>Tracheophyta</taxon>
        <taxon>Spermatophyta</taxon>
        <taxon>Magnoliopsida</taxon>
        <taxon>eudicotyledons</taxon>
        <taxon>Gunneridae</taxon>
        <taxon>Pentapetalae</taxon>
        <taxon>rosids</taxon>
        <taxon>fabids</taxon>
        <taxon>Rosales</taxon>
        <taxon>Cannabaceae</taxon>
        <taxon>Cannabis</taxon>
    </lineage>
</organism>
<name>A0A7J6DPA6_CANSA</name>
<comment type="caution">
    <text evidence="2">The sequence shown here is derived from an EMBL/GenBank/DDBJ whole genome shotgun (WGS) entry which is preliminary data.</text>
</comment>